<evidence type="ECO:0000256" key="2">
    <source>
        <dbReference type="ARBA" id="ARBA00022801"/>
    </source>
</evidence>
<name>A0A2A5RYB0_9LACT</name>
<dbReference type="PANTHER" id="PTHR43540:SF7">
    <property type="entry name" value="ISOCHORISMATASE FAMILY PROTEIN YECD"/>
    <property type="match status" value="1"/>
</dbReference>
<dbReference type="Gene3D" id="3.40.50.850">
    <property type="entry name" value="Isochorismatase-like"/>
    <property type="match status" value="1"/>
</dbReference>
<keyword evidence="2" id="KW-0378">Hydrolase</keyword>
<evidence type="ECO:0000256" key="1">
    <source>
        <dbReference type="ARBA" id="ARBA00006336"/>
    </source>
</evidence>
<dbReference type="Proteomes" id="UP000242246">
    <property type="component" value="Unassembled WGS sequence"/>
</dbReference>
<gene>
    <name evidence="4" type="ORF">RU87_GL001750</name>
</gene>
<protein>
    <recommendedName>
        <fullName evidence="3">Isochorismatase-like domain-containing protein</fullName>
    </recommendedName>
</protein>
<evidence type="ECO:0000313" key="5">
    <source>
        <dbReference type="Proteomes" id="UP000242246"/>
    </source>
</evidence>
<dbReference type="GO" id="GO:0016787">
    <property type="term" value="F:hydrolase activity"/>
    <property type="evidence" value="ECO:0007669"/>
    <property type="project" value="UniProtKB-KW"/>
</dbReference>
<feature type="domain" description="Isochorismatase-like" evidence="3">
    <location>
        <begin position="9"/>
        <end position="184"/>
    </location>
</feature>
<dbReference type="InterPro" id="IPR000868">
    <property type="entry name" value="Isochorismatase-like_dom"/>
</dbReference>
<dbReference type="RefSeq" id="WP_068163445.1">
    <property type="nucleotide sequence ID" value="NZ_JXJX01000009.1"/>
</dbReference>
<dbReference type="OrthoDB" id="9796485at2"/>
<organism evidence="4 5">
    <name type="scientific">Pseudolactococcus plantarum</name>
    <dbReference type="NCBI Taxonomy" id="1365"/>
    <lineage>
        <taxon>Bacteria</taxon>
        <taxon>Bacillati</taxon>
        <taxon>Bacillota</taxon>
        <taxon>Bacilli</taxon>
        <taxon>Lactobacillales</taxon>
        <taxon>Streptococcaceae</taxon>
        <taxon>Pseudolactococcus</taxon>
    </lineage>
</organism>
<dbReference type="InterPro" id="IPR036380">
    <property type="entry name" value="Isochorismatase-like_sf"/>
</dbReference>
<comment type="similarity">
    <text evidence="1">Belongs to the isochorismatase family.</text>
</comment>
<reference evidence="4 5" key="1">
    <citation type="submission" date="2014-12" db="EMBL/GenBank/DDBJ databases">
        <title>Draft genome sequences of 10 type strains of Lactococcus.</title>
        <authorList>
            <person name="Sun Z."/>
            <person name="Zhong Z."/>
            <person name="Liu W."/>
            <person name="Zhang W."/>
            <person name="Zhang H."/>
        </authorList>
    </citation>
    <scope>NUCLEOTIDE SEQUENCE [LARGE SCALE GENOMIC DNA]</scope>
    <source>
        <strain evidence="4 5">DSM 20686</strain>
    </source>
</reference>
<accession>A0A2A5RYB0</accession>
<dbReference type="STRING" id="1348632.GCA_001591745_01348"/>
<dbReference type="CDD" id="cd00431">
    <property type="entry name" value="cysteine_hydrolases"/>
    <property type="match status" value="1"/>
</dbReference>
<dbReference type="Pfam" id="PF00857">
    <property type="entry name" value="Isochorismatase"/>
    <property type="match status" value="1"/>
</dbReference>
<dbReference type="InterPro" id="IPR050272">
    <property type="entry name" value="Isochorismatase-like_hydrls"/>
</dbReference>
<dbReference type="AlphaFoldDB" id="A0A2A5RYB0"/>
<dbReference type="EMBL" id="JXJX01000009">
    <property type="protein sequence ID" value="PCS06229.1"/>
    <property type="molecule type" value="Genomic_DNA"/>
</dbReference>
<evidence type="ECO:0000313" key="4">
    <source>
        <dbReference type="EMBL" id="PCS06229.1"/>
    </source>
</evidence>
<sequence>MTTLDFSKTAYIPIDIQAGIVHTGNLAPYTSDELLSATNQLTQVFKNTEALITLVKVDAKTFYYLHPNRVSRTQDIQVPKDYDTLLPKIATDETATNVITVTKHNPSAFFGTDLDLQLRRRGIDTIILSGITSSNGVYATALDAFQHGYHLYIVSDATTDRDSDLHQLFFEKLYPKLGTVITQDKLLNLIKDK</sequence>
<dbReference type="SUPFAM" id="SSF52499">
    <property type="entry name" value="Isochorismatase-like hydrolases"/>
    <property type="match status" value="1"/>
</dbReference>
<comment type="caution">
    <text evidence="4">The sequence shown here is derived from an EMBL/GenBank/DDBJ whole genome shotgun (WGS) entry which is preliminary data.</text>
</comment>
<keyword evidence="5" id="KW-1185">Reference proteome</keyword>
<proteinExistence type="inferred from homology"/>
<evidence type="ECO:0000259" key="3">
    <source>
        <dbReference type="Pfam" id="PF00857"/>
    </source>
</evidence>
<dbReference type="PANTHER" id="PTHR43540">
    <property type="entry name" value="PEROXYUREIDOACRYLATE/UREIDOACRYLATE AMIDOHYDROLASE-RELATED"/>
    <property type="match status" value="1"/>
</dbReference>